<dbReference type="AlphaFoldDB" id="A0A7C8MIT9"/>
<protein>
    <submittedName>
        <fullName evidence="1">Uncharacterized protein</fullName>
    </submittedName>
</protein>
<dbReference type="EMBL" id="JAADJZ010000003">
    <property type="protein sequence ID" value="KAF2876543.1"/>
    <property type="molecule type" value="Genomic_DNA"/>
</dbReference>
<name>A0A7C8MIT9_9PLEO</name>
<dbReference type="PROSITE" id="PS51257">
    <property type="entry name" value="PROKAR_LIPOPROTEIN"/>
    <property type="match status" value="1"/>
</dbReference>
<evidence type="ECO:0000313" key="2">
    <source>
        <dbReference type="Proteomes" id="UP000481861"/>
    </source>
</evidence>
<reference evidence="1 2" key="1">
    <citation type="submission" date="2020-01" db="EMBL/GenBank/DDBJ databases">
        <authorList>
            <consortium name="DOE Joint Genome Institute"/>
            <person name="Haridas S."/>
            <person name="Albert R."/>
            <person name="Binder M."/>
            <person name="Bloem J."/>
            <person name="Labutti K."/>
            <person name="Salamov A."/>
            <person name="Andreopoulos B."/>
            <person name="Baker S.E."/>
            <person name="Barry K."/>
            <person name="Bills G."/>
            <person name="Bluhm B.H."/>
            <person name="Cannon C."/>
            <person name="Castanera R."/>
            <person name="Culley D.E."/>
            <person name="Daum C."/>
            <person name="Ezra D."/>
            <person name="Gonzalez J.B."/>
            <person name="Henrissat B."/>
            <person name="Kuo A."/>
            <person name="Liang C."/>
            <person name="Lipzen A."/>
            <person name="Lutzoni F."/>
            <person name="Magnuson J."/>
            <person name="Mondo S."/>
            <person name="Nolan M."/>
            <person name="Ohm R."/>
            <person name="Pangilinan J."/>
            <person name="Park H.-J.H."/>
            <person name="Ramirez L."/>
            <person name="Alfaro M."/>
            <person name="Sun H."/>
            <person name="Tritt A."/>
            <person name="Yoshinaga Y."/>
            <person name="Zwiers L.-H.L."/>
            <person name="Turgeon B.G."/>
            <person name="Goodwin S.B."/>
            <person name="Spatafora J.W."/>
            <person name="Crous P.W."/>
            <person name="Grigoriev I.V."/>
        </authorList>
    </citation>
    <scope>NUCLEOTIDE SEQUENCE [LARGE SCALE GENOMIC DNA]</scope>
    <source>
        <strain evidence="1 2">CBS 611.86</strain>
    </source>
</reference>
<sequence>MPVDRESRASRSLLLSVAVTIWSGCNPLLSIHHASHGLLQNNPSMTPRTCFLVGERRRSHAGRFQAWACPNTTHSGASQLASDAALSSAHSQQCGCPFHGVSYQAKSIRPASSPSAIPSRGVRTKQHDVTMCADARSLQSMRLQRRLEQALQPSM</sequence>
<evidence type="ECO:0000313" key="1">
    <source>
        <dbReference type="EMBL" id="KAF2876543.1"/>
    </source>
</evidence>
<organism evidence="1 2">
    <name type="scientific">Massariosphaeria phaeospora</name>
    <dbReference type="NCBI Taxonomy" id="100035"/>
    <lineage>
        <taxon>Eukaryota</taxon>
        <taxon>Fungi</taxon>
        <taxon>Dikarya</taxon>
        <taxon>Ascomycota</taxon>
        <taxon>Pezizomycotina</taxon>
        <taxon>Dothideomycetes</taxon>
        <taxon>Pleosporomycetidae</taxon>
        <taxon>Pleosporales</taxon>
        <taxon>Pleosporales incertae sedis</taxon>
        <taxon>Massariosphaeria</taxon>
    </lineage>
</organism>
<comment type="caution">
    <text evidence="1">The sequence shown here is derived from an EMBL/GenBank/DDBJ whole genome shotgun (WGS) entry which is preliminary data.</text>
</comment>
<accession>A0A7C8MIT9</accession>
<dbReference type="Proteomes" id="UP000481861">
    <property type="component" value="Unassembled WGS sequence"/>
</dbReference>
<keyword evidence="2" id="KW-1185">Reference proteome</keyword>
<gene>
    <name evidence="1" type="ORF">BDV95DRAFT_561027</name>
</gene>
<proteinExistence type="predicted"/>